<feature type="coiled-coil region" evidence="9">
    <location>
        <begin position="156"/>
        <end position="190"/>
    </location>
</feature>
<feature type="domain" description="AprE-like beta-barrel" evidence="12">
    <location>
        <begin position="328"/>
        <end position="416"/>
    </location>
</feature>
<keyword evidence="5" id="KW-0997">Cell inner membrane</keyword>
<dbReference type="InterPro" id="IPR010129">
    <property type="entry name" value="T1SS_HlyD"/>
</dbReference>
<keyword evidence="9" id="KW-0175">Coiled coil</keyword>
<dbReference type="Gene3D" id="2.40.30.170">
    <property type="match status" value="1"/>
</dbReference>
<evidence type="ECO:0000256" key="6">
    <source>
        <dbReference type="ARBA" id="ARBA00022692"/>
    </source>
</evidence>
<feature type="domain" description="AprE-like long alpha-helical hairpin" evidence="11">
    <location>
        <begin position="104"/>
        <end position="284"/>
    </location>
</feature>
<keyword evidence="7 10" id="KW-1133">Transmembrane helix</keyword>
<evidence type="ECO:0000256" key="1">
    <source>
        <dbReference type="ARBA" id="ARBA00004377"/>
    </source>
</evidence>
<protein>
    <submittedName>
        <fullName evidence="13">HlyD family type I secretion periplasmic adaptor subunit</fullName>
    </submittedName>
</protein>
<evidence type="ECO:0000256" key="2">
    <source>
        <dbReference type="ARBA" id="ARBA00009477"/>
    </source>
</evidence>
<name>A0A7T5R1Y4_9BACT</name>
<feature type="coiled-coil region" evidence="9">
    <location>
        <begin position="215"/>
        <end position="249"/>
    </location>
</feature>
<dbReference type="InterPro" id="IPR058982">
    <property type="entry name" value="Beta-barrel_AprE"/>
</dbReference>
<accession>A0A7T5R1Y4</accession>
<evidence type="ECO:0000313" key="14">
    <source>
        <dbReference type="Proteomes" id="UP000595362"/>
    </source>
</evidence>
<dbReference type="EMBL" id="CP066681">
    <property type="protein sequence ID" value="QQG36052.1"/>
    <property type="molecule type" value="Genomic_DNA"/>
</dbReference>
<evidence type="ECO:0000256" key="5">
    <source>
        <dbReference type="ARBA" id="ARBA00022519"/>
    </source>
</evidence>
<dbReference type="PANTHER" id="PTHR30386">
    <property type="entry name" value="MEMBRANE FUSION SUBUNIT OF EMRAB-TOLC MULTIDRUG EFFLUX PUMP"/>
    <property type="match status" value="1"/>
</dbReference>
<evidence type="ECO:0000256" key="8">
    <source>
        <dbReference type="ARBA" id="ARBA00023136"/>
    </source>
</evidence>
<dbReference type="Gene3D" id="2.40.50.100">
    <property type="match status" value="1"/>
</dbReference>
<keyword evidence="3" id="KW-0813">Transport</keyword>
<evidence type="ECO:0000256" key="4">
    <source>
        <dbReference type="ARBA" id="ARBA00022475"/>
    </source>
</evidence>
<evidence type="ECO:0000256" key="3">
    <source>
        <dbReference type="ARBA" id="ARBA00022448"/>
    </source>
</evidence>
<dbReference type="InterPro" id="IPR058781">
    <property type="entry name" value="HH_AprE-like"/>
</dbReference>
<organism evidence="13 14">
    <name type="scientific">Micavibrio aeruginosavorus</name>
    <dbReference type="NCBI Taxonomy" id="349221"/>
    <lineage>
        <taxon>Bacteria</taxon>
        <taxon>Pseudomonadati</taxon>
        <taxon>Bdellovibrionota</taxon>
        <taxon>Bdellovibrionia</taxon>
        <taxon>Bdellovibrionales</taxon>
        <taxon>Pseudobdellovibrionaceae</taxon>
        <taxon>Micavibrio</taxon>
    </lineage>
</organism>
<evidence type="ECO:0000259" key="11">
    <source>
        <dbReference type="Pfam" id="PF25994"/>
    </source>
</evidence>
<feature type="transmembrane region" description="Helical" evidence="10">
    <location>
        <begin position="28"/>
        <end position="46"/>
    </location>
</feature>
<dbReference type="Pfam" id="PF25994">
    <property type="entry name" value="HH_AprE"/>
    <property type="match status" value="1"/>
</dbReference>
<evidence type="ECO:0000256" key="7">
    <source>
        <dbReference type="ARBA" id="ARBA00022989"/>
    </source>
</evidence>
<dbReference type="InterPro" id="IPR050739">
    <property type="entry name" value="MFP"/>
</dbReference>
<evidence type="ECO:0000256" key="10">
    <source>
        <dbReference type="SAM" id="Phobius"/>
    </source>
</evidence>
<evidence type="ECO:0000259" key="12">
    <source>
        <dbReference type="Pfam" id="PF26002"/>
    </source>
</evidence>
<dbReference type="InterPro" id="IPR006144">
    <property type="entry name" value="Secretion_HlyD_CS"/>
</dbReference>
<comment type="similarity">
    <text evidence="2">Belongs to the membrane fusion protein (MFP) (TC 8.A.1) family.</text>
</comment>
<evidence type="ECO:0000256" key="9">
    <source>
        <dbReference type="SAM" id="Coils"/>
    </source>
</evidence>
<evidence type="ECO:0000313" key="13">
    <source>
        <dbReference type="EMBL" id="QQG36052.1"/>
    </source>
</evidence>
<dbReference type="SUPFAM" id="SSF111369">
    <property type="entry name" value="HlyD-like secretion proteins"/>
    <property type="match status" value="1"/>
</dbReference>
<keyword evidence="8 10" id="KW-0472">Membrane</keyword>
<dbReference type="NCBIfam" id="TIGR01843">
    <property type="entry name" value="type_I_hlyD"/>
    <property type="match status" value="1"/>
</dbReference>
<dbReference type="GO" id="GO:0005886">
    <property type="term" value="C:plasma membrane"/>
    <property type="evidence" value="ECO:0007669"/>
    <property type="project" value="UniProtKB-SubCell"/>
</dbReference>
<dbReference type="GO" id="GO:0009306">
    <property type="term" value="P:protein secretion"/>
    <property type="evidence" value="ECO:0007669"/>
    <property type="project" value="InterPro"/>
</dbReference>
<keyword evidence="4" id="KW-1003">Cell membrane</keyword>
<keyword evidence="6 10" id="KW-0812">Transmembrane</keyword>
<dbReference type="PANTHER" id="PTHR30386:SF26">
    <property type="entry name" value="TRANSPORT PROTEIN COMB"/>
    <property type="match status" value="1"/>
</dbReference>
<reference evidence="13 14" key="1">
    <citation type="submission" date="2020-07" db="EMBL/GenBank/DDBJ databases">
        <title>Huge and variable diversity of episymbiotic CPR bacteria and DPANN archaea in groundwater ecosystems.</title>
        <authorList>
            <person name="He C.Y."/>
            <person name="Keren R."/>
            <person name="Whittaker M."/>
            <person name="Farag I.F."/>
            <person name="Doudna J."/>
            <person name="Cate J.H.D."/>
            <person name="Banfield J.F."/>
        </authorList>
    </citation>
    <scope>NUCLEOTIDE SEQUENCE [LARGE SCALE GENOMIC DNA]</scope>
    <source>
        <strain evidence="13">NC_groundwater_70_Ag_B-0.1um_54_66</strain>
    </source>
</reference>
<proteinExistence type="inferred from homology"/>
<dbReference type="PRINTS" id="PR01490">
    <property type="entry name" value="RTXTOXIND"/>
</dbReference>
<gene>
    <name evidence="13" type="ORF">HYS17_11240</name>
</gene>
<dbReference type="Proteomes" id="UP000595362">
    <property type="component" value="Chromosome"/>
</dbReference>
<dbReference type="AlphaFoldDB" id="A0A7T5R1Y4"/>
<dbReference type="Pfam" id="PF26002">
    <property type="entry name" value="Beta-barrel_AprE"/>
    <property type="match status" value="1"/>
</dbReference>
<sequence>MNDSPQDIEFMEQLAAAARMKPHAASNILLWSIAAMIVFFILWASFSEIEELTRGQGQVVPTQEIQVVQSLEGGILQELLVAQGDRVAKGQVLMRLSDVMFASEERGAEAKADSLKLKTARLEAEAEGKDFIVAEDLKARAPEIARNELALYQSRQQELKNALSILDDKIQKVKADQDETQAQINRLSSSRGLLNQELAITREMVAKKAVSKLEQMRLEREVADIGGQINALQEKSGGLKSELSAAERQRADQQDRFRSQALTELSEVKTQSALLTENLRSIGDRVSRAELKAPVEGIVNNIAVRTIGGVIEPAQKLVEIVPVDSALKIIAKVLPSDVAFLRVGQDVKVKISAYDPQRYGALDGKLVRIGASTVSDSEGNVFFEIEVRTARNYLGAAEHPLAVTPGMVADTEVVTGKRTIMQYLLKPFLQARDRALREP</sequence>
<dbReference type="PROSITE" id="PS00543">
    <property type="entry name" value="HLYD_FAMILY"/>
    <property type="match status" value="1"/>
</dbReference>
<comment type="subcellular location">
    <subcellularLocation>
        <location evidence="1">Cell inner membrane</location>
        <topology evidence="1">Single-pass membrane protein</topology>
    </subcellularLocation>
</comment>